<feature type="region of interest" description="Disordered" evidence="1">
    <location>
        <begin position="356"/>
        <end position="408"/>
    </location>
</feature>
<dbReference type="GO" id="GO:0007165">
    <property type="term" value="P:signal transduction"/>
    <property type="evidence" value="ECO:0007669"/>
    <property type="project" value="TreeGrafter"/>
</dbReference>
<feature type="compositionally biased region" description="Polar residues" evidence="1">
    <location>
        <begin position="65"/>
        <end position="84"/>
    </location>
</feature>
<dbReference type="GO" id="GO:0005524">
    <property type="term" value="F:ATP binding"/>
    <property type="evidence" value="ECO:0007669"/>
    <property type="project" value="InterPro"/>
</dbReference>
<dbReference type="PANTHER" id="PTHR23257">
    <property type="entry name" value="SERINE-THREONINE PROTEIN KINASE"/>
    <property type="match status" value="1"/>
</dbReference>
<dbReference type="GO" id="GO:0004672">
    <property type="term" value="F:protein kinase activity"/>
    <property type="evidence" value="ECO:0007669"/>
    <property type="project" value="InterPro"/>
</dbReference>
<dbReference type="Gene3D" id="1.10.510.10">
    <property type="entry name" value="Transferase(Phosphotransferase) domain 1"/>
    <property type="match status" value="1"/>
</dbReference>
<feature type="compositionally biased region" description="Basic and acidic residues" evidence="1">
    <location>
        <begin position="49"/>
        <end position="61"/>
    </location>
</feature>
<feature type="domain" description="Protein kinase" evidence="2">
    <location>
        <begin position="542"/>
        <end position="835"/>
    </location>
</feature>
<dbReference type="GO" id="GO:0005737">
    <property type="term" value="C:cytoplasm"/>
    <property type="evidence" value="ECO:0007669"/>
    <property type="project" value="TreeGrafter"/>
</dbReference>
<organism evidence="3 4">
    <name type="scientific">Fistulifera solaris</name>
    <name type="common">Oleaginous diatom</name>
    <dbReference type="NCBI Taxonomy" id="1519565"/>
    <lineage>
        <taxon>Eukaryota</taxon>
        <taxon>Sar</taxon>
        <taxon>Stramenopiles</taxon>
        <taxon>Ochrophyta</taxon>
        <taxon>Bacillariophyta</taxon>
        <taxon>Bacillariophyceae</taxon>
        <taxon>Bacillariophycidae</taxon>
        <taxon>Naviculales</taxon>
        <taxon>Naviculaceae</taxon>
        <taxon>Fistulifera</taxon>
    </lineage>
</organism>
<dbReference type="AlphaFoldDB" id="A0A1Z5JVX3"/>
<dbReference type="Proteomes" id="UP000198406">
    <property type="component" value="Unassembled WGS sequence"/>
</dbReference>
<name>A0A1Z5JVX3_FISSO</name>
<dbReference type="OrthoDB" id="41771at2759"/>
<dbReference type="InterPro" id="IPR000719">
    <property type="entry name" value="Prot_kinase_dom"/>
</dbReference>
<evidence type="ECO:0000256" key="1">
    <source>
        <dbReference type="SAM" id="MobiDB-lite"/>
    </source>
</evidence>
<dbReference type="EMBL" id="BDSP01000124">
    <property type="protein sequence ID" value="GAX18187.1"/>
    <property type="molecule type" value="Genomic_DNA"/>
</dbReference>
<feature type="compositionally biased region" description="Basic and acidic residues" evidence="1">
    <location>
        <begin position="397"/>
        <end position="408"/>
    </location>
</feature>
<dbReference type="InterPro" id="IPR050167">
    <property type="entry name" value="Ser_Thr_protein_kinase"/>
</dbReference>
<sequence length="848" mass="94955">MLDHDDSSSSSCTDCDTSTSTSRDDGRGNTPGPHRIRVTVKSDWTSSPRKTDFLKESERVGTPETDATTPTMGISDPQPSSWTIESALPEFSTPTPKSFLVEHKSGASETSSSSMTSSSGLDDARSNTHRPSRPESPPSEFRSNLFPESPDNDSLEDEFEPAHSIQFEDSPSRRDYFPRAASDTVPQCIPGDPSQWRLRSRRSISGSDLRHQSISSTVTLDLNYEECEDTDEFVISSRSRRASKKVSRKYRRRRSSRHDSILASQQPSTPETFHKQCVRLAGSRLFPWIMVVCGFMSVSLTFLAGHSMLVASELDALEHPKHMSVLYRQLDTDDSADAAMKARALKKGLSKIKRVRSKETPPVLRGGADAHQDTAAKLPKEDEPKHPAEIKKHKHATKESKDDTADEKVKASTLKTKKASHHHAHIATQASTHFALPQHALSGVSAQFSAIDPELYRHPSQTRSEAQRRMVSIDSDMAPMKTRTLELYPAKFTDNTQLYSVLDSSDERMTTMELRKPLSDGECVPMQEWQTSFYPSCNSMHELDLAKIGEDNGDDFNLFGTKGYWRNAWRVDTIGGHQSKEERDTTVLKTLRIEHRFEEAHFENDRVDAIAMERLTSSPHVINIFGYCGHSVITEYADGTRLGQLAEKAEKVPLSRLRIARDIANGIADVHGIDGDGNATLVHFDVNPANVVTVRGTLKLNDFNIGILRRWNTTSNTPCGFPARYPNPQWRSPEEARDDQHLTEKVDVFSMGHIFFRLICGHEPWHKLEPGGRPAKEEVTKKVIEGTLPFIPEDVLSTRDPEVVAIRDAMLKCYTYDPTERPSAREIANFLQATLNDLENSESAAEIQ</sequence>
<reference evidence="3 4" key="1">
    <citation type="journal article" date="2015" name="Plant Cell">
        <title>Oil accumulation by the oleaginous diatom Fistulifera solaris as revealed by the genome and transcriptome.</title>
        <authorList>
            <person name="Tanaka T."/>
            <person name="Maeda Y."/>
            <person name="Veluchamy A."/>
            <person name="Tanaka M."/>
            <person name="Abida H."/>
            <person name="Marechal E."/>
            <person name="Bowler C."/>
            <person name="Muto M."/>
            <person name="Sunaga Y."/>
            <person name="Tanaka M."/>
            <person name="Yoshino T."/>
            <person name="Taniguchi T."/>
            <person name="Fukuda Y."/>
            <person name="Nemoto M."/>
            <person name="Matsumoto M."/>
            <person name="Wong P.S."/>
            <person name="Aburatani S."/>
            <person name="Fujibuchi W."/>
        </authorList>
    </citation>
    <scope>NUCLEOTIDE SEQUENCE [LARGE SCALE GENOMIC DNA]</scope>
    <source>
        <strain evidence="3 4">JPCC DA0580</strain>
    </source>
</reference>
<keyword evidence="4" id="KW-1185">Reference proteome</keyword>
<feature type="compositionally biased region" description="Basic residues" evidence="1">
    <location>
        <begin position="245"/>
        <end position="256"/>
    </location>
</feature>
<feature type="compositionally biased region" description="Acidic residues" evidence="1">
    <location>
        <begin position="150"/>
        <end position="159"/>
    </location>
</feature>
<feature type="region of interest" description="Disordered" evidence="1">
    <location>
        <begin position="1"/>
        <end position="197"/>
    </location>
</feature>
<feature type="compositionally biased region" description="Basic and acidic residues" evidence="1">
    <location>
        <begin position="368"/>
        <end position="390"/>
    </location>
</feature>
<comment type="caution">
    <text evidence="3">The sequence shown here is derived from an EMBL/GenBank/DDBJ whole genome shotgun (WGS) entry which is preliminary data.</text>
</comment>
<proteinExistence type="predicted"/>
<accession>A0A1Z5JVX3</accession>
<feature type="region of interest" description="Disordered" evidence="1">
    <location>
        <begin position="245"/>
        <end position="268"/>
    </location>
</feature>
<gene>
    <name evidence="3" type="ORF">FisN_25Hh171</name>
</gene>
<protein>
    <recommendedName>
        <fullName evidence="2">Protein kinase domain-containing protein</fullName>
    </recommendedName>
</protein>
<dbReference type="SUPFAM" id="SSF56112">
    <property type="entry name" value="Protein kinase-like (PK-like)"/>
    <property type="match status" value="1"/>
</dbReference>
<evidence type="ECO:0000313" key="4">
    <source>
        <dbReference type="Proteomes" id="UP000198406"/>
    </source>
</evidence>
<evidence type="ECO:0000313" key="3">
    <source>
        <dbReference type="EMBL" id="GAX18187.1"/>
    </source>
</evidence>
<dbReference type="Pfam" id="PF00069">
    <property type="entry name" value="Pkinase"/>
    <property type="match status" value="1"/>
</dbReference>
<dbReference type="PROSITE" id="PS50011">
    <property type="entry name" value="PROTEIN_KINASE_DOM"/>
    <property type="match status" value="1"/>
</dbReference>
<feature type="compositionally biased region" description="Low complexity" evidence="1">
    <location>
        <begin position="107"/>
        <end position="120"/>
    </location>
</feature>
<dbReference type="InterPro" id="IPR011009">
    <property type="entry name" value="Kinase-like_dom_sf"/>
</dbReference>
<evidence type="ECO:0000259" key="2">
    <source>
        <dbReference type="PROSITE" id="PS50011"/>
    </source>
</evidence>
<dbReference type="InParanoid" id="A0A1Z5JVX3"/>
<feature type="compositionally biased region" description="Low complexity" evidence="1">
    <location>
        <begin position="8"/>
        <end position="21"/>
    </location>
</feature>